<dbReference type="Proteomes" id="UP001236585">
    <property type="component" value="Chromosome"/>
</dbReference>
<reference evidence="1 2" key="1">
    <citation type="journal article" date="2023" name="Microbiol. Resour. Announc.">
        <title>Complete Genome Sequence of Mycobacterium wuenschmanii, a novel Nontuberculous Mycobacterium Isolated from a captive population of Amazon Milk Frogs.</title>
        <authorList>
            <person name="Hicks J."/>
            <person name="Zeineldin M."/>
            <person name="Ward H."/>
            <person name="Wuenschmann A."/>
            <person name="Camp P."/>
            <person name="Farrell D."/>
            <person name="Lehman K."/>
            <person name="Thacker T."/>
            <person name="Cuthbert E."/>
        </authorList>
    </citation>
    <scope>NUCLEOTIDE SEQUENCE [LARGE SCALE GENOMIC DNA]</scope>
    <source>
        <strain evidence="1 2">Wuenschmanii</strain>
    </source>
</reference>
<organism evidence="1 2">
    <name type="scientific">Candidatus Mycobacterium wuenschmannii</name>
    <dbReference type="NCBI Taxonomy" id="3027808"/>
    <lineage>
        <taxon>Bacteria</taxon>
        <taxon>Bacillati</taxon>
        <taxon>Actinomycetota</taxon>
        <taxon>Actinomycetes</taxon>
        <taxon>Mycobacteriales</taxon>
        <taxon>Mycobacteriaceae</taxon>
        <taxon>Mycobacterium</taxon>
    </lineage>
</organism>
<keyword evidence="2" id="KW-1185">Reference proteome</keyword>
<proteinExistence type="predicted"/>
<evidence type="ECO:0000313" key="2">
    <source>
        <dbReference type="Proteomes" id="UP001236585"/>
    </source>
</evidence>
<protein>
    <submittedName>
        <fullName evidence="1">Uncharacterized protein</fullName>
    </submittedName>
</protein>
<name>A0ABY8VZ79_9MYCO</name>
<dbReference type="EMBL" id="CP126981">
    <property type="protein sequence ID" value="WIM88094.1"/>
    <property type="molecule type" value="Genomic_DNA"/>
</dbReference>
<accession>A0ABY8VZ79</accession>
<evidence type="ECO:0000313" key="1">
    <source>
        <dbReference type="EMBL" id="WIM88094.1"/>
    </source>
</evidence>
<dbReference type="RefSeq" id="WP_285188114.1">
    <property type="nucleotide sequence ID" value="NZ_CP126981.1"/>
</dbReference>
<gene>
    <name evidence="1" type="ORF">PT015_00750</name>
</gene>
<sequence length="97" mass="10413">MESAFAESLRQPPTYDELLREFKTALGRVLSGSILPPGSGMYDGPLTLALLDIAFAARAGEPTNYLVSRACFEFSKLAAAVEADEPAVTPRHLEVVS</sequence>